<reference evidence="2 3" key="1">
    <citation type="submission" date="2014-04" db="EMBL/GenBank/DDBJ databases">
        <authorList>
            <consortium name="DOE Joint Genome Institute"/>
            <person name="Kuo A."/>
            <person name="Tarkka M."/>
            <person name="Buscot F."/>
            <person name="Kohler A."/>
            <person name="Nagy L.G."/>
            <person name="Floudas D."/>
            <person name="Copeland A."/>
            <person name="Barry K.W."/>
            <person name="Cichocki N."/>
            <person name="Veneault-Fourrey C."/>
            <person name="LaButti K."/>
            <person name="Lindquist E.A."/>
            <person name="Lipzen A."/>
            <person name="Lundell T."/>
            <person name="Morin E."/>
            <person name="Murat C."/>
            <person name="Sun H."/>
            <person name="Tunlid A."/>
            <person name="Henrissat B."/>
            <person name="Grigoriev I.V."/>
            <person name="Hibbett D.S."/>
            <person name="Martin F."/>
            <person name="Nordberg H.P."/>
            <person name="Cantor M.N."/>
            <person name="Hua S.X."/>
        </authorList>
    </citation>
    <scope>NUCLEOTIDE SEQUENCE [LARGE SCALE GENOMIC DNA]</scope>
    <source>
        <strain evidence="2 3">F 1598</strain>
    </source>
</reference>
<evidence type="ECO:0000313" key="2">
    <source>
        <dbReference type="EMBL" id="KIM72909.1"/>
    </source>
</evidence>
<proteinExistence type="predicted"/>
<reference evidence="3" key="2">
    <citation type="submission" date="2015-01" db="EMBL/GenBank/DDBJ databases">
        <title>Evolutionary Origins and Diversification of the Mycorrhizal Mutualists.</title>
        <authorList>
            <consortium name="DOE Joint Genome Institute"/>
            <consortium name="Mycorrhizal Genomics Consortium"/>
            <person name="Kohler A."/>
            <person name="Kuo A."/>
            <person name="Nagy L.G."/>
            <person name="Floudas D."/>
            <person name="Copeland A."/>
            <person name="Barry K.W."/>
            <person name="Cichocki N."/>
            <person name="Veneault-Fourrey C."/>
            <person name="LaButti K."/>
            <person name="Lindquist E.A."/>
            <person name="Lipzen A."/>
            <person name="Lundell T."/>
            <person name="Morin E."/>
            <person name="Murat C."/>
            <person name="Riley R."/>
            <person name="Ohm R."/>
            <person name="Sun H."/>
            <person name="Tunlid A."/>
            <person name="Henrissat B."/>
            <person name="Grigoriev I.V."/>
            <person name="Hibbett D.S."/>
            <person name="Martin F."/>
        </authorList>
    </citation>
    <scope>NUCLEOTIDE SEQUENCE [LARGE SCALE GENOMIC DNA]</scope>
    <source>
        <strain evidence="3">F 1598</strain>
    </source>
</reference>
<feature type="compositionally biased region" description="Basic and acidic residues" evidence="1">
    <location>
        <begin position="207"/>
        <end position="216"/>
    </location>
</feature>
<dbReference type="AlphaFoldDB" id="A0A0C3EY61"/>
<sequence>MVDTGKSRNGRSNNCTVEYKKFPQFSRFQWHWRVPDTFEADRTLLPYRESAKLEHNISDSPLAGRSNYVMDSNSEDPARRKELLRKWRTVLALNILVSAINGKGHPNFRWEASKQPEKEPRQHSLLKYLVAILVRNNDIVAAVAHKPNAFTNAQSGGIHVNIMGTVAAPLQLSGLASGTVQNDRGMPPPTSFIAVANPHSAKSPLGAEHHPRRSPEQDPYFAGKSPDIDCLVVAGESHLFNDDYTATWRNILKIR</sequence>
<gene>
    <name evidence="2" type="ORF">PILCRDRAFT_736126</name>
</gene>
<dbReference type="HOGENOM" id="CLU_1090358_0_0_1"/>
<evidence type="ECO:0000256" key="1">
    <source>
        <dbReference type="SAM" id="MobiDB-lite"/>
    </source>
</evidence>
<keyword evidence="3" id="KW-1185">Reference proteome</keyword>
<protein>
    <submittedName>
        <fullName evidence="2">Uncharacterized protein</fullName>
    </submittedName>
</protein>
<name>A0A0C3EY61_PILCF</name>
<organism evidence="2 3">
    <name type="scientific">Piloderma croceum (strain F 1598)</name>
    <dbReference type="NCBI Taxonomy" id="765440"/>
    <lineage>
        <taxon>Eukaryota</taxon>
        <taxon>Fungi</taxon>
        <taxon>Dikarya</taxon>
        <taxon>Basidiomycota</taxon>
        <taxon>Agaricomycotina</taxon>
        <taxon>Agaricomycetes</taxon>
        <taxon>Agaricomycetidae</taxon>
        <taxon>Atheliales</taxon>
        <taxon>Atheliaceae</taxon>
        <taxon>Piloderma</taxon>
    </lineage>
</organism>
<dbReference type="EMBL" id="KN833102">
    <property type="protein sequence ID" value="KIM72909.1"/>
    <property type="molecule type" value="Genomic_DNA"/>
</dbReference>
<accession>A0A0C3EY61</accession>
<dbReference type="InParanoid" id="A0A0C3EY61"/>
<evidence type="ECO:0000313" key="3">
    <source>
        <dbReference type="Proteomes" id="UP000054166"/>
    </source>
</evidence>
<dbReference type="Proteomes" id="UP000054166">
    <property type="component" value="Unassembled WGS sequence"/>
</dbReference>
<feature type="region of interest" description="Disordered" evidence="1">
    <location>
        <begin position="201"/>
        <end position="220"/>
    </location>
</feature>